<evidence type="ECO:0000313" key="3">
    <source>
        <dbReference type="Proteomes" id="UP000823660"/>
    </source>
</evidence>
<dbReference type="EMBL" id="JADIMH010000024">
    <property type="protein sequence ID" value="MBO8467058.1"/>
    <property type="molecule type" value="Genomic_DNA"/>
</dbReference>
<gene>
    <name evidence="2" type="ORF">IAB99_04755</name>
</gene>
<protein>
    <submittedName>
        <fullName evidence="2">Uncharacterized protein</fullName>
    </submittedName>
</protein>
<dbReference type="PROSITE" id="PS51257">
    <property type="entry name" value="PROKAR_LIPOPROTEIN"/>
    <property type="match status" value="1"/>
</dbReference>
<proteinExistence type="predicted"/>
<evidence type="ECO:0000313" key="2">
    <source>
        <dbReference type="EMBL" id="MBO8467058.1"/>
    </source>
</evidence>
<feature type="chain" id="PRO_5039459417" evidence="1">
    <location>
        <begin position="19"/>
        <end position="443"/>
    </location>
</feature>
<sequence length="443" mass="49528">MKKLQIFALLSCITLFFAAISCQKDNAVTPEPEDPTQDDSTATEVSTDFTFELLNTTPASIQVAISPDDPNLRYFWTAIPRTVYEDKYMSDITAAALATVELWTVSFADYGYESFEALYNDQTVTGQDTVLFDGFNEKTDVYCLAFGVDMSATLTTEVAMSEMYTTGEVEMSDNTFTVSRYSDSPSETIVKVEPSNDDPYLFHMVPKDAFEQYESPLALAREYVEVNSAWLDVLVCSGTGQRNFFETFDIYGSGDYVVYVFGYYAGVITTDVTTYDLTYEEYVPDPELGEPFSRLTGDVSFEATGAYWEEGLTQFDDNAATVFLAIQAESTYYGAETRLGLYLQIGDMADFPDNMEGTYEVRSSMQPGTVVKGWQDSKEGYIEGSYYFEKDSYSYDATVDSGSITITKESNGDYTLDVKLYDMNGYGIFTTYTGPVTLETSEE</sequence>
<accession>A0A9D9NB44</accession>
<dbReference type="Proteomes" id="UP000823660">
    <property type="component" value="Unassembled WGS sequence"/>
</dbReference>
<comment type="caution">
    <text evidence="2">The sequence shown here is derived from an EMBL/GenBank/DDBJ whole genome shotgun (WGS) entry which is preliminary data.</text>
</comment>
<evidence type="ECO:0000256" key="1">
    <source>
        <dbReference type="SAM" id="SignalP"/>
    </source>
</evidence>
<keyword evidence="1" id="KW-0732">Signal</keyword>
<organism evidence="2 3">
    <name type="scientific">Candidatus Cryptobacteroides faecipullorum</name>
    <dbReference type="NCBI Taxonomy" id="2840764"/>
    <lineage>
        <taxon>Bacteria</taxon>
        <taxon>Pseudomonadati</taxon>
        <taxon>Bacteroidota</taxon>
        <taxon>Bacteroidia</taxon>
        <taxon>Bacteroidales</taxon>
        <taxon>Candidatus Cryptobacteroides</taxon>
    </lineage>
</organism>
<reference evidence="2" key="1">
    <citation type="submission" date="2020-10" db="EMBL/GenBank/DDBJ databases">
        <authorList>
            <person name="Gilroy R."/>
        </authorList>
    </citation>
    <scope>NUCLEOTIDE SEQUENCE</scope>
    <source>
        <strain evidence="2">B1-15692</strain>
    </source>
</reference>
<dbReference type="AlphaFoldDB" id="A0A9D9NB44"/>
<feature type="signal peptide" evidence="1">
    <location>
        <begin position="1"/>
        <end position="18"/>
    </location>
</feature>
<reference evidence="2" key="2">
    <citation type="journal article" date="2021" name="PeerJ">
        <title>Extensive microbial diversity within the chicken gut microbiome revealed by metagenomics and culture.</title>
        <authorList>
            <person name="Gilroy R."/>
            <person name="Ravi A."/>
            <person name="Getino M."/>
            <person name="Pursley I."/>
            <person name="Horton D.L."/>
            <person name="Alikhan N.F."/>
            <person name="Baker D."/>
            <person name="Gharbi K."/>
            <person name="Hall N."/>
            <person name="Watson M."/>
            <person name="Adriaenssens E.M."/>
            <person name="Foster-Nyarko E."/>
            <person name="Jarju S."/>
            <person name="Secka A."/>
            <person name="Antonio M."/>
            <person name="Oren A."/>
            <person name="Chaudhuri R.R."/>
            <person name="La Ragione R."/>
            <person name="Hildebrand F."/>
            <person name="Pallen M.J."/>
        </authorList>
    </citation>
    <scope>NUCLEOTIDE SEQUENCE</scope>
    <source>
        <strain evidence="2">B1-15692</strain>
    </source>
</reference>
<name>A0A9D9NB44_9BACT</name>